<accession>A0A0J1KT96</accession>
<evidence type="ECO:0000313" key="2">
    <source>
        <dbReference type="Proteomes" id="UP000035904"/>
    </source>
</evidence>
<dbReference type="PATRIC" id="fig|1392.242.peg.4070"/>
<gene>
    <name evidence="1" type="ORF">ABW01_07965</name>
</gene>
<evidence type="ECO:0000313" key="1">
    <source>
        <dbReference type="EMBL" id="KLV19880.1"/>
    </source>
</evidence>
<dbReference type="Proteomes" id="UP000035904">
    <property type="component" value="Unassembled WGS sequence"/>
</dbReference>
<name>A0A0J1KT96_BACAN</name>
<sequence length="66" mass="8404">MLKDKKVFYYDSKVIRKFNFKDKNRYLKRNKKVLYSFKNTMIKWFVSKELFYVKTKLFQQIKKYDN</sequence>
<comment type="caution">
    <text evidence="1">The sequence shown here is derived from an EMBL/GenBank/DDBJ whole genome shotgun (WGS) entry which is preliminary data.</text>
</comment>
<dbReference type="AlphaFoldDB" id="A0A0J1KT96"/>
<organism evidence="1 2">
    <name type="scientific">Bacillus anthracis</name>
    <name type="common">anthrax bacterium</name>
    <dbReference type="NCBI Taxonomy" id="1392"/>
    <lineage>
        <taxon>Bacteria</taxon>
        <taxon>Bacillati</taxon>
        <taxon>Bacillota</taxon>
        <taxon>Bacilli</taxon>
        <taxon>Bacillales</taxon>
        <taxon>Bacillaceae</taxon>
        <taxon>Bacillus</taxon>
        <taxon>Bacillus cereus group</taxon>
    </lineage>
</organism>
<proteinExistence type="predicted"/>
<dbReference type="RefSeq" id="WP_047956519.1">
    <property type="nucleotide sequence ID" value="NZ_LDPG01000003.1"/>
</dbReference>
<dbReference type="EMBL" id="LDPG01000003">
    <property type="protein sequence ID" value="KLV19880.1"/>
    <property type="molecule type" value="Genomic_DNA"/>
</dbReference>
<reference evidence="1 2" key="1">
    <citation type="submission" date="2015-05" db="EMBL/GenBank/DDBJ databases">
        <title>Whole genome sequence and identification of bacterial endophytes from Costus igneus.</title>
        <authorList>
            <person name="Lee Y.P."/>
            <person name="Gan H.M."/>
            <person name="Eng W."/>
            <person name="Wheatley M.S."/>
            <person name="Caraballo A."/>
            <person name="Polter S."/>
            <person name="Savka M.A."/>
            <person name="Hudson A.O."/>
        </authorList>
    </citation>
    <scope>NUCLEOTIDE SEQUENCE [LARGE SCALE GENOMIC DNA]</scope>
    <source>
        <strain evidence="1 2">RIT375</strain>
    </source>
</reference>
<protein>
    <submittedName>
        <fullName evidence="1">Uncharacterized protein</fullName>
    </submittedName>
</protein>